<dbReference type="InterPro" id="IPR003667">
    <property type="entry name" value="NqrDE/RnfAE"/>
</dbReference>
<comment type="function">
    <text evidence="14">NQR complex catalyzes the reduction of ubiquinone-1 to ubiquinol by two successive reactions, coupled with the transport of Na(+) ions from the cytoplasm to the periplasm. NqrA to NqrE are probably involved in the second step, the conversion of ubisemiquinone to ubiquinol.</text>
</comment>
<keyword evidence="5 14" id="KW-0812">Transmembrane</keyword>
<keyword evidence="12 14" id="KW-0472">Membrane</keyword>
<comment type="similarity">
    <text evidence="14">Belongs to the NqrDE/RnfAE family.</text>
</comment>
<evidence type="ECO:0000256" key="9">
    <source>
        <dbReference type="ARBA" id="ARBA00023053"/>
    </source>
</evidence>
<dbReference type="EMBL" id="JADIMZ010000140">
    <property type="protein sequence ID" value="MBO8433474.1"/>
    <property type="molecule type" value="Genomic_DNA"/>
</dbReference>
<keyword evidence="13 14" id="KW-0739">Sodium transport</keyword>
<evidence type="ECO:0000313" key="16">
    <source>
        <dbReference type="Proteomes" id="UP000823612"/>
    </source>
</evidence>
<keyword evidence="11 14" id="KW-0830">Ubiquinone</keyword>
<evidence type="ECO:0000256" key="1">
    <source>
        <dbReference type="ARBA" id="ARBA00004127"/>
    </source>
</evidence>
<comment type="subunit">
    <text evidence="14">Composed of six subunits; NqrA, NqrB, NqrC, NqrD, NqrE and NqrF.</text>
</comment>
<evidence type="ECO:0000256" key="10">
    <source>
        <dbReference type="ARBA" id="ARBA00023065"/>
    </source>
</evidence>
<sequence length="206" mass="22381">MDNNLFSLFVRSIFVDNMVFSYFLGMCSFLAISKNVKTSFGLGIAVIFVMLITVPANFLINKYLLVEGGLSWLSPALAEVDLSFLSFIMFIAVIAAIVQLVEMIVERYSPSLYSSLGIFLPLIAVNCAIMGASLFMQEREYSTLAEATTFAAGSGIGWCLAIVGMAAIREKLKYSNIPAPLKGLGIAFIITGLMGISFMCFLGIEL</sequence>
<evidence type="ECO:0000256" key="7">
    <source>
        <dbReference type="ARBA" id="ARBA00022989"/>
    </source>
</evidence>
<dbReference type="NCBIfam" id="TIGR01940">
    <property type="entry name" value="nqrE"/>
    <property type="match status" value="1"/>
</dbReference>
<evidence type="ECO:0000256" key="13">
    <source>
        <dbReference type="ARBA" id="ARBA00023201"/>
    </source>
</evidence>
<evidence type="ECO:0000256" key="3">
    <source>
        <dbReference type="ARBA" id="ARBA00022475"/>
    </source>
</evidence>
<feature type="transmembrane region" description="Helical" evidence="14">
    <location>
        <begin position="12"/>
        <end position="32"/>
    </location>
</feature>
<dbReference type="GO" id="GO:0012505">
    <property type="term" value="C:endomembrane system"/>
    <property type="evidence" value="ECO:0007669"/>
    <property type="project" value="UniProtKB-SubCell"/>
</dbReference>
<evidence type="ECO:0000256" key="8">
    <source>
        <dbReference type="ARBA" id="ARBA00023027"/>
    </source>
</evidence>
<dbReference type="InterPro" id="IPR050133">
    <property type="entry name" value="NqrDE/RnfAE_oxidrdctase"/>
</dbReference>
<comment type="caution">
    <text evidence="15">The sequence shown here is derived from an EMBL/GenBank/DDBJ whole genome shotgun (WGS) entry which is preliminary data.</text>
</comment>
<dbReference type="InterPro" id="IPR010967">
    <property type="entry name" value="NqrE"/>
</dbReference>
<proteinExistence type="inferred from homology"/>
<feature type="transmembrane region" description="Helical" evidence="14">
    <location>
        <begin position="180"/>
        <end position="204"/>
    </location>
</feature>
<dbReference type="Pfam" id="PF02508">
    <property type="entry name" value="Rnf-Nqr"/>
    <property type="match status" value="1"/>
</dbReference>
<organism evidence="15 16">
    <name type="scientific">Candidatus Pullibacteroides excrementavium</name>
    <dbReference type="NCBI Taxonomy" id="2840905"/>
    <lineage>
        <taxon>Bacteria</taxon>
        <taxon>Pseudomonadati</taxon>
        <taxon>Bacteroidota</taxon>
        <taxon>Bacteroidia</taxon>
        <taxon>Bacteroidales</taxon>
        <taxon>Candidatus Pullibacteroides</taxon>
    </lineage>
</organism>
<dbReference type="AlphaFoldDB" id="A0A9D9H2G7"/>
<evidence type="ECO:0000256" key="2">
    <source>
        <dbReference type="ARBA" id="ARBA00022448"/>
    </source>
</evidence>
<accession>A0A9D9H2G7</accession>
<evidence type="ECO:0000256" key="6">
    <source>
        <dbReference type="ARBA" id="ARBA00022967"/>
    </source>
</evidence>
<dbReference type="PIRSF" id="PIRSF006102">
    <property type="entry name" value="NQR_DE"/>
    <property type="match status" value="1"/>
</dbReference>
<dbReference type="GO" id="GO:0022904">
    <property type="term" value="P:respiratory electron transport chain"/>
    <property type="evidence" value="ECO:0007669"/>
    <property type="project" value="InterPro"/>
</dbReference>
<comment type="subcellular location">
    <subcellularLocation>
        <location evidence="14">Cell membrane</location>
        <topology evidence="14">Multi-pass membrane protein</topology>
    </subcellularLocation>
    <subcellularLocation>
        <location evidence="1">Endomembrane system</location>
        <topology evidence="1">Multi-pass membrane protein</topology>
    </subcellularLocation>
</comment>
<reference evidence="15" key="1">
    <citation type="submission" date="2020-10" db="EMBL/GenBank/DDBJ databases">
        <authorList>
            <person name="Gilroy R."/>
        </authorList>
    </citation>
    <scope>NUCLEOTIDE SEQUENCE</scope>
    <source>
        <strain evidence="15">2889</strain>
    </source>
</reference>
<keyword evidence="8 14" id="KW-0520">NAD</keyword>
<feature type="transmembrane region" description="Helical" evidence="14">
    <location>
        <begin position="113"/>
        <end position="135"/>
    </location>
</feature>
<keyword evidence="4" id="KW-0997">Cell inner membrane</keyword>
<dbReference type="EC" id="7.2.1.1" evidence="14"/>
<keyword evidence="3 14" id="KW-1003">Cell membrane</keyword>
<dbReference type="GO" id="GO:0016655">
    <property type="term" value="F:oxidoreductase activity, acting on NAD(P)H, quinone or similar compound as acceptor"/>
    <property type="evidence" value="ECO:0007669"/>
    <property type="project" value="UniProtKB-UniRule"/>
</dbReference>
<evidence type="ECO:0000256" key="12">
    <source>
        <dbReference type="ARBA" id="ARBA00023136"/>
    </source>
</evidence>
<keyword evidence="6 14" id="KW-1278">Translocase</keyword>
<dbReference type="GO" id="GO:0005886">
    <property type="term" value="C:plasma membrane"/>
    <property type="evidence" value="ECO:0007669"/>
    <property type="project" value="UniProtKB-SubCell"/>
</dbReference>
<dbReference type="PANTHER" id="PTHR30335:SF1">
    <property type="entry name" value="NA(+)-TRANSLOCATING NADH-QUINONE REDUCTASE SUBUNIT E"/>
    <property type="match status" value="1"/>
</dbReference>
<protein>
    <recommendedName>
        <fullName evidence="14">Na(+)-translocating NADH-quinone reductase subunit E</fullName>
        <shortName evidence="14">Na(+)-NQR subunit E</shortName>
        <shortName evidence="14">Na(+)-translocating NQR subunit E</shortName>
        <ecNumber evidence="14">7.2.1.1</ecNumber>
    </recommendedName>
    <alternativeName>
        <fullName evidence="14">NQR complex subunit E</fullName>
    </alternativeName>
    <alternativeName>
        <fullName evidence="14">NQR-1 subunit E</fullName>
    </alternativeName>
</protein>
<gene>
    <name evidence="14 15" type="primary">nqrE</name>
    <name evidence="15" type="ORF">IAB08_09330</name>
</gene>
<keyword evidence="10 14" id="KW-0406">Ion transport</keyword>
<keyword evidence="2 14" id="KW-0813">Transport</keyword>
<dbReference type="HAMAP" id="MF_00429">
    <property type="entry name" value="NqrE"/>
    <property type="match status" value="1"/>
</dbReference>
<name>A0A9D9H2G7_9BACT</name>
<evidence type="ECO:0000256" key="14">
    <source>
        <dbReference type="HAMAP-Rule" id="MF_00429"/>
    </source>
</evidence>
<dbReference type="GO" id="GO:0006814">
    <property type="term" value="P:sodium ion transport"/>
    <property type="evidence" value="ECO:0007669"/>
    <property type="project" value="UniProtKB-UniRule"/>
</dbReference>
<feature type="transmembrane region" description="Helical" evidence="14">
    <location>
        <begin position="39"/>
        <end position="60"/>
    </location>
</feature>
<reference evidence="15" key="2">
    <citation type="journal article" date="2021" name="PeerJ">
        <title>Extensive microbial diversity within the chicken gut microbiome revealed by metagenomics and culture.</title>
        <authorList>
            <person name="Gilroy R."/>
            <person name="Ravi A."/>
            <person name="Getino M."/>
            <person name="Pursley I."/>
            <person name="Horton D.L."/>
            <person name="Alikhan N.F."/>
            <person name="Baker D."/>
            <person name="Gharbi K."/>
            <person name="Hall N."/>
            <person name="Watson M."/>
            <person name="Adriaenssens E.M."/>
            <person name="Foster-Nyarko E."/>
            <person name="Jarju S."/>
            <person name="Secka A."/>
            <person name="Antonio M."/>
            <person name="Oren A."/>
            <person name="Chaudhuri R.R."/>
            <person name="La Ragione R."/>
            <person name="Hildebrand F."/>
            <person name="Pallen M.J."/>
        </authorList>
    </citation>
    <scope>NUCLEOTIDE SEQUENCE</scope>
    <source>
        <strain evidence="15">2889</strain>
    </source>
</reference>
<dbReference type="GO" id="GO:0009276">
    <property type="term" value="C:Gram-negative-bacterium-type cell wall"/>
    <property type="evidence" value="ECO:0007669"/>
    <property type="project" value="InterPro"/>
</dbReference>
<evidence type="ECO:0000256" key="11">
    <source>
        <dbReference type="ARBA" id="ARBA00023075"/>
    </source>
</evidence>
<feature type="transmembrane region" description="Helical" evidence="14">
    <location>
        <begin position="147"/>
        <end position="168"/>
    </location>
</feature>
<dbReference type="Proteomes" id="UP000823612">
    <property type="component" value="Unassembled WGS sequence"/>
</dbReference>
<dbReference type="PANTHER" id="PTHR30335">
    <property type="entry name" value="INTEGRAL MEMBRANE PROTEIN OF SOXR-REDUCING COMPLEX"/>
    <property type="match status" value="1"/>
</dbReference>
<evidence type="ECO:0000256" key="4">
    <source>
        <dbReference type="ARBA" id="ARBA00022519"/>
    </source>
</evidence>
<keyword evidence="7 14" id="KW-1133">Transmembrane helix</keyword>
<comment type="catalytic activity">
    <reaction evidence="14">
        <text>a ubiquinone + n Na(+)(in) + NADH + H(+) = a ubiquinol + n Na(+)(out) + NAD(+)</text>
        <dbReference type="Rhea" id="RHEA:47748"/>
        <dbReference type="Rhea" id="RHEA-COMP:9565"/>
        <dbReference type="Rhea" id="RHEA-COMP:9566"/>
        <dbReference type="ChEBI" id="CHEBI:15378"/>
        <dbReference type="ChEBI" id="CHEBI:16389"/>
        <dbReference type="ChEBI" id="CHEBI:17976"/>
        <dbReference type="ChEBI" id="CHEBI:29101"/>
        <dbReference type="ChEBI" id="CHEBI:57540"/>
        <dbReference type="ChEBI" id="CHEBI:57945"/>
        <dbReference type="EC" id="7.2.1.1"/>
    </reaction>
</comment>
<evidence type="ECO:0000313" key="15">
    <source>
        <dbReference type="EMBL" id="MBO8433474.1"/>
    </source>
</evidence>
<evidence type="ECO:0000256" key="5">
    <source>
        <dbReference type="ARBA" id="ARBA00022692"/>
    </source>
</evidence>
<keyword evidence="9 14" id="KW-0915">Sodium</keyword>
<feature type="transmembrane region" description="Helical" evidence="14">
    <location>
        <begin position="80"/>
        <end position="101"/>
    </location>
</feature>